<sequence>MAKIRIEVCVISARGLHRSSSFLKPQWFAVGWIDPNNKYCTKIDNSGSSNPTWETKFSVSIDDTNSNLQGLSLTIEVYRREPIFLRESLQGAAVVQLREFLAKFYKHAEPSRSGIEETGSFQLRKRNSGKPRGFVDISVRIMEEREVVASHPGLVEGSRHSDHTNGIRLAIEDGPVIGFPTQPEQPPPGQFGGYSQNSYPYGHPIPPPVNHPYPSESGTGYHRPPAPPPPPPPPPSNAGFLPPLFPGTSRMPENYVNLPPSGPPGHSSGPGFGMGIGAGALAAGAAIFGDDFMSSTNIPADFESGSLIVSTDPPF</sequence>
<dbReference type="SUPFAM" id="SSF49562">
    <property type="entry name" value="C2 domain (Calcium/lipid-binding domain, CaLB)"/>
    <property type="match status" value="1"/>
</dbReference>
<dbReference type="AlphaFoldDB" id="A0A8B7CNJ7"/>
<dbReference type="CDD" id="cd04051">
    <property type="entry name" value="C2_SRC2_like"/>
    <property type="match status" value="1"/>
</dbReference>
<dbReference type="GO" id="GO:0006952">
    <property type="term" value="P:defense response"/>
    <property type="evidence" value="ECO:0007669"/>
    <property type="project" value="InterPro"/>
</dbReference>
<dbReference type="InterPro" id="IPR000008">
    <property type="entry name" value="C2_dom"/>
</dbReference>
<dbReference type="GeneID" id="103716698"/>
<dbReference type="InterPro" id="IPR044750">
    <property type="entry name" value="C2_SRC2/BAP"/>
</dbReference>
<evidence type="ECO:0000259" key="2">
    <source>
        <dbReference type="PROSITE" id="PS50004"/>
    </source>
</evidence>
<reference evidence="3" key="1">
    <citation type="journal article" date="2019" name="Nat. Commun.">
        <title>Genome-wide association mapping of date palm fruit traits.</title>
        <authorList>
            <person name="Hazzouri K.M."/>
            <person name="Gros-Balthazard M."/>
            <person name="Flowers J.M."/>
            <person name="Copetti D."/>
            <person name="Lemansour A."/>
            <person name="Lebrun M."/>
            <person name="Masmoudi K."/>
            <person name="Ferrand S."/>
            <person name="Dhar M.I."/>
            <person name="Fresquez Z.A."/>
            <person name="Rosas U."/>
            <person name="Zhang J."/>
            <person name="Talag J."/>
            <person name="Lee S."/>
            <person name="Kudrna D."/>
            <person name="Powell R.F."/>
            <person name="Leitch I.J."/>
            <person name="Krueger R.R."/>
            <person name="Wing R.A."/>
            <person name="Amiri K.M.A."/>
            <person name="Purugganan M.D."/>
        </authorList>
    </citation>
    <scope>NUCLEOTIDE SEQUENCE [LARGE SCALE GENOMIC DNA]</scope>
    <source>
        <strain evidence="3">cv. Khalas</strain>
    </source>
</reference>
<organism evidence="3 4">
    <name type="scientific">Phoenix dactylifera</name>
    <name type="common">Date palm</name>
    <dbReference type="NCBI Taxonomy" id="42345"/>
    <lineage>
        <taxon>Eukaryota</taxon>
        <taxon>Viridiplantae</taxon>
        <taxon>Streptophyta</taxon>
        <taxon>Embryophyta</taxon>
        <taxon>Tracheophyta</taxon>
        <taxon>Spermatophyta</taxon>
        <taxon>Magnoliopsida</taxon>
        <taxon>Liliopsida</taxon>
        <taxon>Arecaceae</taxon>
        <taxon>Coryphoideae</taxon>
        <taxon>Phoeniceae</taxon>
        <taxon>Phoenix</taxon>
    </lineage>
</organism>
<accession>A0A8B7CNJ7</accession>
<evidence type="ECO:0000256" key="1">
    <source>
        <dbReference type="SAM" id="MobiDB-lite"/>
    </source>
</evidence>
<feature type="region of interest" description="Disordered" evidence="1">
    <location>
        <begin position="175"/>
        <end position="271"/>
    </location>
</feature>
<dbReference type="Pfam" id="PF00168">
    <property type="entry name" value="C2"/>
    <property type="match status" value="1"/>
</dbReference>
<dbReference type="PROSITE" id="PS50004">
    <property type="entry name" value="C2"/>
    <property type="match status" value="1"/>
</dbReference>
<dbReference type="KEGG" id="pda:103716698"/>
<dbReference type="RefSeq" id="XP_008803020.2">
    <property type="nucleotide sequence ID" value="XM_008804798.4"/>
</dbReference>
<feature type="domain" description="C2" evidence="2">
    <location>
        <begin position="1"/>
        <end position="111"/>
    </location>
</feature>
<proteinExistence type="predicted"/>
<dbReference type="OrthoDB" id="1910234at2759"/>
<dbReference type="Proteomes" id="UP000228380">
    <property type="component" value="Chromosome 3"/>
</dbReference>
<feature type="compositionally biased region" description="Pro residues" evidence="1">
    <location>
        <begin position="224"/>
        <end position="236"/>
    </location>
</feature>
<gene>
    <name evidence="4" type="primary">LOC103716698</name>
</gene>
<evidence type="ECO:0000313" key="3">
    <source>
        <dbReference type="Proteomes" id="UP000228380"/>
    </source>
</evidence>
<evidence type="ECO:0000313" key="4">
    <source>
        <dbReference type="RefSeq" id="XP_008803020.2"/>
    </source>
</evidence>
<dbReference type="PANTHER" id="PTHR32246">
    <property type="entry name" value="INGRESSION PROTEIN FIC1"/>
    <property type="match status" value="1"/>
</dbReference>
<dbReference type="PANTHER" id="PTHR32246:SF15">
    <property type="entry name" value="CALCIUM-DEPENDENT LIPID-BINDING (CALB DOMAIN) FAMILY PROTEIN"/>
    <property type="match status" value="1"/>
</dbReference>
<keyword evidence="3" id="KW-1185">Reference proteome</keyword>
<reference evidence="4" key="2">
    <citation type="submission" date="2025-08" db="UniProtKB">
        <authorList>
            <consortium name="RefSeq"/>
        </authorList>
    </citation>
    <scope>IDENTIFICATION</scope>
    <source>
        <tissue evidence="4">Young leaves</tissue>
    </source>
</reference>
<dbReference type="Gene3D" id="2.60.40.150">
    <property type="entry name" value="C2 domain"/>
    <property type="match status" value="1"/>
</dbReference>
<dbReference type="InterPro" id="IPR035892">
    <property type="entry name" value="C2_domain_sf"/>
</dbReference>
<dbReference type="SMART" id="SM00239">
    <property type="entry name" value="C2"/>
    <property type="match status" value="1"/>
</dbReference>
<protein>
    <submittedName>
        <fullName evidence="4">Protein SRC2</fullName>
    </submittedName>
</protein>
<name>A0A8B7CNJ7_PHODC</name>